<dbReference type="RefSeq" id="WP_230553688.1">
    <property type="nucleotide sequence ID" value="NZ_JAJISD010000013.1"/>
</dbReference>
<dbReference type="PROSITE" id="PS51686">
    <property type="entry name" value="SAM_MT_RSMB_NOP"/>
    <property type="match status" value="1"/>
</dbReference>
<dbReference type="GO" id="GO:0032259">
    <property type="term" value="P:methylation"/>
    <property type="evidence" value="ECO:0007669"/>
    <property type="project" value="UniProtKB-KW"/>
</dbReference>
<evidence type="ECO:0000313" key="9">
    <source>
        <dbReference type="EMBL" id="MCC8432269.1"/>
    </source>
</evidence>
<dbReference type="PRINTS" id="PR02008">
    <property type="entry name" value="RCMTFAMILY"/>
</dbReference>
<gene>
    <name evidence="9" type="ORF">LJ725_25115</name>
</gene>
<sequence length="514" mass="55768">MTPGARVAATIELLDEIVSHGLSGERGRPADLVANAYFRSRRFIGGGDRRAVSDRVWSILRRYGQLSWWLDRTRHPDRGARAIVAADLMLVEGLDMGQLESLFDGGTYRPSRLDEAEYRALRQMEGHSLPHPDQPDWVRLNVQEWVAPHFREAYGDGWGREVAAIETPPPVDLRVNRLKATVEQAREALAREGIETDTMRYAPDGLRLRRRLSVVKGKAFQDGLVEIQDEGSQLVAALVDAQPGMQIADYCAGAGGKTLAMAARMNNKGRVVAMDVYESRLDRSAQRLRRAGAHNVERRPIDADNRKWLKRQAGAFDRVLVDAPCTGTGTWRRNPDGRWTLRPEDLAELVPKQAAILDAAAKLVKPGGGLIYATCSVLPAENEKQIAAFLERNDGFEVVPVEALWRDILPTEPPADAGSTPYLRLSPLKHGTDGFFAAALVRKEATRAVAAPRATAGAGAEATEEGAPDAVAETAPDPAAEAGVDAAPVAVPDVAPQAAPEAPDAPEGPREPSA</sequence>
<feature type="compositionally biased region" description="Low complexity" evidence="7">
    <location>
        <begin position="475"/>
        <end position="502"/>
    </location>
</feature>
<evidence type="ECO:0000259" key="8">
    <source>
        <dbReference type="PROSITE" id="PS51686"/>
    </source>
</evidence>
<comment type="similarity">
    <text evidence="1 6">Belongs to the class I-like SAM-binding methyltransferase superfamily. RsmB/NOP family.</text>
</comment>
<accession>A0ABS8L1R6</accession>
<dbReference type="PROSITE" id="PS01153">
    <property type="entry name" value="NOL1_NOP2_SUN"/>
    <property type="match status" value="1"/>
</dbReference>
<proteinExistence type="inferred from homology"/>
<feature type="region of interest" description="Disordered" evidence="7">
    <location>
        <begin position="452"/>
        <end position="514"/>
    </location>
</feature>
<evidence type="ECO:0000256" key="7">
    <source>
        <dbReference type="SAM" id="MobiDB-lite"/>
    </source>
</evidence>
<dbReference type="Gene3D" id="3.30.70.1170">
    <property type="entry name" value="Sun protein, domain 3"/>
    <property type="match status" value="1"/>
</dbReference>
<dbReference type="SUPFAM" id="SSF53335">
    <property type="entry name" value="S-adenosyl-L-methionine-dependent methyltransferases"/>
    <property type="match status" value="1"/>
</dbReference>
<feature type="domain" description="SAM-dependent MTase RsmB/NOP-type" evidence="8">
    <location>
        <begin position="161"/>
        <end position="443"/>
    </location>
</feature>
<feature type="compositionally biased region" description="Low complexity" evidence="7">
    <location>
        <begin position="452"/>
        <end position="461"/>
    </location>
</feature>
<comment type="caution">
    <text evidence="6">Lacks conserved residue(s) required for the propagation of feature annotation.</text>
</comment>
<comment type="caution">
    <text evidence="9">The sequence shown here is derived from an EMBL/GenBank/DDBJ whole genome shotgun (WGS) entry which is preliminary data.</text>
</comment>
<dbReference type="InterPro" id="IPR001678">
    <property type="entry name" value="MeTrfase_RsmB-F_NOP2_dom"/>
</dbReference>
<keyword evidence="5 6" id="KW-0694">RNA-binding</keyword>
<dbReference type="Pfam" id="PF22458">
    <property type="entry name" value="RsmF-B_ferredox"/>
    <property type="match status" value="1"/>
</dbReference>
<dbReference type="Pfam" id="PF01189">
    <property type="entry name" value="Methyltr_RsmB-F"/>
    <property type="match status" value="1"/>
</dbReference>
<keyword evidence="3 6" id="KW-0808">Transferase</keyword>
<organism evidence="9 10">
    <name type="scientific">Reyranella aquatilis</name>
    <dbReference type="NCBI Taxonomy" id="2035356"/>
    <lineage>
        <taxon>Bacteria</taxon>
        <taxon>Pseudomonadati</taxon>
        <taxon>Pseudomonadota</taxon>
        <taxon>Alphaproteobacteria</taxon>
        <taxon>Hyphomicrobiales</taxon>
        <taxon>Reyranellaceae</taxon>
        <taxon>Reyranella</taxon>
    </lineage>
</organism>
<dbReference type="InterPro" id="IPR029063">
    <property type="entry name" value="SAM-dependent_MTases_sf"/>
</dbReference>
<evidence type="ECO:0000256" key="5">
    <source>
        <dbReference type="ARBA" id="ARBA00022884"/>
    </source>
</evidence>
<dbReference type="InterPro" id="IPR018314">
    <property type="entry name" value="RsmB/NOL1/NOP2-like_CS"/>
</dbReference>
<dbReference type="CDD" id="cd02440">
    <property type="entry name" value="AdoMet_MTases"/>
    <property type="match status" value="1"/>
</dbReference>
<evidence type="ECO:0000256" key="1">
    <source>
        <dbReference type="ARBA" id="ARBA00007494"/>
    </source>
</evidence>
<dbReference type="InterPro" id="IPR023267">
    <property type="entry name" value="RCMT"/>
</dbReference>
<feature type="binding site" evidence="6">
    <location>
        <position position="322"/>
    </location>
    <ligand>
        <name>S-adenosyl-L-methionine</name>
        <dbReference type="ChEBI" id="CHEBI:59789"/>
    </ligand>
</feature>
<feature type="binding site" evidence="6">
    <location>
        <position position="302"/>
    </location>
    <ligand>
        <name>S-adenosyl-L-methionine</name>
        <dbReference type="ChEBI" id="CHEBI:59789"/>
    </ligand>
</feature>
<evidence type="ECO:0000256" key="6">
    <source>
        <dbReference type="PROSITE-ProRule" id="PRU01023"/>
    </source>
</evidence>
<dbReference type="Proteomes" id="UP001198862">
    <property type="component" value="Unassembled WGS sequence"/>
</dbReference>
<evidence type="ECO:0000313" key="10">
    <source>
        <dbReference type="Proteomes" id="UP001198862"/>
    </source>
</evidence>
<protein>
    <submittedName>
        <fullName evidence="9">Methyltransferase domain-containing protein</fullName>
    </submittedName>
</protein>
<evidence type="ECO:0000256" key="4">
    <source>
        <dbReference type="ARBA" id="ARBA00022691"/>
    </source>
</evidence>
<reference evidence="9 10" key="1">
    <citation type="submission" date="2021-11" db="EMBL/GenBank/DDBJ databases">
        <authorList>
            <person name="Lee D.-H."/>
            <person name="Kim S.-B."/>
        </authorList>
    </citation>
    <scope>NUCLEOTIDE SEQUENCE [LARGE SCALE GENOMIC DNA]</scope>
    <source>
        <strain evidence="9 10">KCTC 52223</strain>
    </source>
</reference>
<feature type="binding site" evidence="6">
    <location>
        <position position="275"/>
    </location>
    <ligand>
        <name>S-adenosyl-L-methionine</name>
        <dbReference type="ChEBI" id="CHEBI:59789"/>
    </ligand>
</feature>
<dbReference type="PANTHER" id="PTHR22807">
    <property type="entry name" value="NOP2 YEAST -RELATED NOL1/NOP2/FMU SUN DOMAIN-CONTAINING"/>
    <property type="match status" value="1"/>
</dbReference>
<dbReference type="InterPro" id="IPR049560">
    <property type="entry name" value="MeTrfase_RsmB-F_NOP2_cat"/>
</dbReference>
<name>A0ABS8L1R6_9HYPH</name>
<feature type="active site" description="Nucleophile" evidence="6">
    <location>
        <position position="375"/>
    </location>
</feature>
<dbReference type="Gene3D" id="3.40.50.150">
    <property type="entry name" value="Vaccinia Virus protein VP39"/>
    <property type="match status" value="1"/>
</dbReference>
<dbReference type="PANTHER" id="PTHR22807:SF53">
    <property type="entry name" value="RIBOSOMAL RNA SMALL SUBUNIT METHYLTRANSFERASE B-RELATED"/>
    <property type="match status" value="1"/>
</dbReference>
<keyword evidence="2 6" id="KW-0489">Methyltransferase</keyword>
<evidence type="ECO:0000256" key="3">
    <source>
        <dbReference type="ARBA" id="ARBA00022679"/>
    </source>
</evidence>
<keyword evidence="10" id="KW-1185">Reference proteome</keyword>
<dbReference type="EMBL" id="JAJISD010000013">
    <property type="protein sequence ID" value="MCC8432269.1"/>
    <property type="molecule type" value="Genomic_DNA"/>
</dbReference>
<keyword evidence="4 6" id="KW-0949">S-adenosyl-L-methionine</keyword>
<evidence type="ECO:0000256" key="2">
    <source>
        <dbReference type="ARBA" id="ARBA00022603"/>
    </source>
</evidence>
<dbReference type="InterPro" id="IPR054728">
    <property type="entry name" value="RsmB-like_ferredoxin"/>
</dbReference>
<dbReference type="GO" id="GO:0008168">
    <property type="term" value="F:methyltransferase activity"/>
    <property type="evidence" value="ECO:0007669"/>
    <property type="project" value="UniProtKB-KW"/>
</dbReference>